<evidence type="ECO:0000313" key="2">
    <source>
        <dbReference type="EMBL" id="QJA75206.1"/>
    </source>
</evidence>
<reference evidence="1" key="1">
    <citation type="submission" date="2020-03" db="EMBL/GenBank/DDBJ databases">
        <title>The deep terrestrial virosphere.</title>
        <authorList>
            <person name="Holmfeldt K."/>
            <person name="Nilsson E."/>
            <person name="Simone D."/>
            <person name="Lopez-Fernandez M."/>
            <person name="Wu X."/>
            <person name="de Brujin I."/>
            <person name="Lundin D."/>
            <person name="Andersson A."/>
            <person name="Bertilsson S."/>
            <person name="Dopson M."/>
        </authorList>
    </citation>
    <scope>NUCLEOTIDE SEQUENCE</scope>
    <source>
        <strain evidence="2">MM415A01858</strain>
        <strain evidence="1">MM415B00808</strain>
    </source>
</reference>
<protein>
    <submittedName>
        <fullName evidence="1">Uncharacterized protein</fullName>
    </submittedName>
</protein>
<sequence>MSNTLYARTTLGNIADLTTPSSTQKYVLGEQVLAYDSDNKVIAKYEYVKSHGALGINIPYVIVASSTAGSEVITAAPFTLAAPGLRVCVPQVAFTSGYYGFVLIQGIGDAIMTAETYAVGDHLQVLNAGVAMVVDGSTGSTTYSVNTCAICKEAGTTAVAKSIYLINRQAVCAAS</sequence>
<organism evidence="1">
    <name type="scientific">viral metagenome</name>
    <dbReference type="NCBI Taxonomy" id="1070528"/>
    <lineage>
        <taxon>unclassified sequences</taxon>
        <taxon>metagenomes</taxon>
        <taxon>organismal metagenomes</taxon>
    </lineage>
</organism>
<dbReference type="AlphaFoldDB" id="A0A6M3IY39"/>
<evidence type="ECO:0000313" key="1">
    <source>
        <dbReference type="EMBL" id="QJA62244.1"/>
    </source>
</evidence>
<accession>A0A6M3IY39</accession>
<dbReference type="EMBL" id="MT141465">
    <property type="protein sequence ID" value="QJA62244.1"/>
    <property type="molecule type" value="Genomic_DNA"/>
</dbReference>
<name>A0A6M3IY39_9ZZZZ</name>
<gene>
    <name evidence="2" type="ORF">MM415A01858_0016</name>
    <name evidence="1" type="ORF">MM415B00808_0029</name>
</gene>
<proteinExistence type="predicted"/>
<dbReference type="EMBL" id="MT142147">
    <property type="protein sequence ID" value="QJA75206.1"/>
    <property type="molecule type" value="Genomic_DNA"/>
</dbReference>